<keyword evidence="5 13" id="KW-0963">Cytoplasm</keyword>
<dbReference type="SUPFAM" id="SSF56059">
    <property type="entry name" value="Glutathione synthetase ATP-binding domain-like"/>
    <property type="match status" value="1"/>
</dbReference>
<feature type="active site" evidence="14">
    <location>
        <position position="19"/>
    </location>
</feature>
<evidence type="ECO:0000256" key="11">
    <source>
        <dbReference type="ARBA" id="ARBA00023316"/>
    </source>
</evidence>
<keyword evidence="7 16" id="KW-0547">Nucleotide-binding</keyword>
<feature type="binding site" evidence="15">
    <location>
        <position position="258"/>
    </location>
    <ligand>
        <name>Mg(2+)</name>
        <dbReference type="ChEBI" id="CHEBI:18420"/>
        <label>1</label>
    </ligand>
</feature>
<dbReference type="InterPro" id="IPR011127">
    <property type="entry name" value="Dala_Dala_lig_N"/>
</dbReference>
<comment type="pathway">
    <text evidence="13">Cell wall biogenesis; peptidoglycan biosynthesis.</text>
</comment>
<dbReference type="InterPro" id="IPR013815">
    <property type="entry name" value="ATP_grasp_subdomain_1"/>
</dbReference>
<evidence type="ECO:0000256" key="6">
    <source>
        <dbReference type="ARBA" id="ARBA00022598"/>
    </source>
</evidence>
<evidence type="ECO:0000256" key="7">
    <source>
        <dbReference type="ARBA" id="ARBA00022741"/>
    </source>
</evidence>
<keyword evidence="15" id="KW-0479">Metal-binding</keyword>
<evidence type="ECO:0000256" key="16">
    <source>
        <dbReference type="PROSITE-ProRule" id="PRU00409"/>
    </source>
</evidence>
<dbReference type="Gene3D" id="3.40.50.20">
    <property type="match status" value="1"/>
</dbReference>
<reference evidence="18" key="1">
    <citation type="journal article" date="2020" name="mSystems">
        <title>Genome- and Community-Level Interaction Insights into Carbon Utilization and Element Cycling Functions of Hydrothermarchaeota in Hydrothermal Sediment.</title>
        <authorList>
            <person name="Zhou Z."/>
            <person name="Liu Y."/>
            <person name="Xu W."/>
            <person name="Pan J."/>
            <person name="Luo Z.H."/>
            <person name="Li M."/>
        </authorList>
    </citation>
    <scope>NUCLEOTIDE SEQUENCE [LARGE SCALE GENOMIC DNA]</scope>
    <source>
        <strain evidence="18">SpSt-605</strain>
    </source>
</reference>
<dbReference type="PROSITE" id="PS50975">
    <property type="entry name" value="ATP_GRASP"/>
    <property type="match status" value="1"/>
</dbReference>
<organism evidence="18">
    <name type="scientific">Caldimicrobium thiodismutans</name>
    <dbReference type="NCBI Taxonomy" id="1653476"/>
    <lineage>
        <taxon>Bacteria</taxon>
        <taxon>Pseudomonadati</taxon>
        <taxon>Thermodesulfobacteriota</taxon>
        <taxon>Thermodesulfobacteria</taxon>
        <taxon>Thermodesulfobacteriales</taxon>
        <taxon>Thermodesulfobacteriaceae</taxon>
        <taxon>Caldimicrobium</taxon>
    </lineage>
</organism>
<keyword evidence="6 13" id="KW-0436">Ligase</keyword>
<comment type="function">
    <text evidence="13">Cell wall formation.</text>
</comment>
<evidence type="ECO:0000256" key="4">
    <source>
        <dbReference type="ARBA" id="ARBA00012216"/>
    </source>
</evidence>
<dbReference type="InterPro" id="IPR016185">
    <property type="entry name" value="PreATP-grasp_dom_sf"/>
</dbReference>
<dbReference type="EMBL" id="DSZU01000089">
    <property type="protein sequence ID" value="HGV55463.1"/>
    <property type="molecule type" value="Genomic_DNA"/>
</dbReference>
<evidence type="ECO:0000256" key="5">
    <source>
        <dbReference type="ARBA" id="ARBA00022490"/>
    </source>
</evidence>
<dbReference type="GO" id="GO:0005737">
    <property type="term" value="C:cytoplasm"/>
    <property type="evidence" value="ECO:0007669"/>
    <property type="project" value="UniProtKB-SubCell"/>
</dbReference>
<evidence type="ECO:0000256" key="2">
    <source>
        <dbReference type="ARBA" id="ARBA00004496"/>
    </source>
</evidence>
<evidence type="ECO:0000256" key="1">
    <source>
        <dbReference type="ARBA" id="ARBA00001936"/>
    </source>
</evidence>
<dbReference type="GO" id="GO:0008716">
    <property type="term" value="F:D-alanine-D-alanine ligase activity"/>
    <property type="evidence" value="ECO:0007669"/>
    <property type="project" value="UniProtKB-UniRule"/>
</dbReference>
<dbReference type="Pfam" id="PF07478">
    <property type="entry name" value="Dala_Dala_lig_C"/>
    <property type="match status" value="1"/>
</dbReference>
<dbReference type="InterPro" id="IPR000291">
    <property type="entry name" value="D-Ala_lig_Van_CS"/>
</dbReference>
<dbReference type="UniPathway" id="UPA00219"/>
<dbReference type="EC" id="6.3.2.4" evidence="4 13"/>
<keyword evidence="15" id="KW-0460">Magnesium</keyword>
<keyword evidence="15" id="KW-0464">Manganese</keyword>
<evidence type="ECO:0000256" key="15">
    <source>
        <dbReference type="PIRSR" id="PIRSR039102-3"/>
    </source>
</evidence>
<evidence type="ECO:0000313" key="18">
    <source>
        <dbReference type="EMBL" id="HGV55463.1"/>
    </source>
</evidence>
<proteinExistence type="inferred from homology"/>
<evidence type="ECO:0000256" key="8">
    <source>
        <dbReference type="ARBA" id="ARBA00022840"/>
    </source>
</evidence>
<dbReference type="HAMAP" id="MF_00047">
    <property type="entry name" value="Dala_Dala_lig"/>
    <property type="match status" value="1"/>
</dbReference>
<evidence type="ECO:0000256" key="13">
    <source>
        <dbReference type="HAMAP-Rule" id="MF_00047"/>
    </source>
</evidence>
<dbReference type="GO" id="GO:0046872">
    <property type="term" value="F:metal ion binding"/>
    <property type="evidence" value="ECO:0007669"/>
    <property type="project" value="UniProtKB-KW"/>
</dbReference>
<keyword evidence="11 13" id="KW-0961">Cell wall biogenesis/degradation</keyword>
<dbReference type="Gene3D" id="3.30.1490.20">
    <property type="entry name" value="ATP-grasp fold, A domain"/>
    <property type="match status" value="1"/>
</dbReference>
<dbReference type="Pfam" id="PF01820">
    <property type="entry name" value="Dala_Dala_lig_N"/>
    <property type="match status" value="1"/>
</dbReference>
<dbReference type="PROSITE" id="PS00844">
    <property type="entry name" value="DALA_DALA_LIGASE_2"/>
    <property type="match status" value="1"/>
</dbReference>
<dbReference type="PANTHER" id="PTHR23132">
    <property type="entry name" value="D-ALANINE--D-ALANINE LIGASE"/>
    <property type="match status" value="1"/>
</dbReference>
<comment type="caution">
    <text evidence="18">The sequence shown here is derived from an EMBL/GenBank/DDBJ whole genome shotgun (WGS) entry which is preliminary data.</text>
</comment>
<dbReference type="InterPro" id="IPR011095">
    <property type="entry name" value="Dala_Dala_lig_C"/>
</dbReference>
<comment type="catalytic activity">
    <reaction evidence="12 13">
        <text>2 D-alanine + ATP = D-alanyl-D-alanine + ADP + phosphate + H(+)</text>
        <dbReference type="Rhea" id="RHEA:11224"/>
        <dbReference type="ChEBI" id="CHEBI:15378"/>
        <dbReference type="ChEBI" id="CHEBI:30616"/>
        <dbReference type="ChEBI" id="CHEBI:43474"/>
        <dbReference type="ChEBI" id="CHEBI:57416"/>
        <dbReference type="ChEBI" id="CHEBI:57822"/>
        <dbReference type="ChEBI" id="CHEBI:456216"/>
        <dbReference type="EC" id="6.3.2.4"/>
    </reaction>
</comment>
<feature type="binding site" evidence="15">
    <location>
        <position position="270"/>
    </location>
    <ligand>
        <name>Mg(2+)</name>
        <dbReference type="ChEBI" id="CHEBI:18420"/>
        <label>2</label>
    </ligand>
</feature>
<dbReference type="PROSITE" id="PS00843">
    <property type="entry name" value="DALA_DALA_LIGASE_1"/>
    <property type="match status" value="1"/>
</dbReference>
<accession>A0A832LVX7</accession>
<dbReference type="NCBIfam" id="TIGR01205">
    <property type="entry name" value="D_ala_D_alaTIGR"/>
    <property type="match status" value="1"/>
</dbReference>
<dbReference type="GO" id="GO:0005524">
    <property type="term" value="F:ATP binding"/>
    <property type="evidence" value="ECO:0007669"/>
    <property type="project" value="UniProtKB-UniRule"/>
</dbReference>
<comment type="subcellular location">
    <subcellularLocation>
        <location evidence="2 13">Cytoplasm</location>
    </subcellularLocation>
</comment>
<dbReference type="PANTHER" id="PTHR23132:SF23">
    <property type="entry name" value="D-ALANINE--D-ALANINE LIGASE B"/>
    <property type="match status" value="1"/>
</dbReference>
<feature type="active site" evidence="14">
    <location>
        <position position="281"/>
    </location>
</feature>
<evidence type="ECO:0000259" key="17">
    <source>
        <dbReference type="PROSITE" id="PS50975"/>
    </source>
</evidence>
<dbReference type="InterPro" id="IPR005905">
    <property type="entry name" value="D_ala_D_ala"/>
</dbReference>
<dbReference type="SUPFAM" id="SSF52440">
    <property type="entry name" value="PreATP-grasp domain"/>
    <property type="match status" value="1"/>
</dbReference>
<sequence>MSWKGGLRIALIAGGTSSEREVSLKGAKAVEKALLELGHKVEFFDPAKDLLKLASKAKELDLAFLVIHGPGGEDGTLQGFLDMLGIPYQGAGVLGSALAMHKGLSKLLYQQAGLPTPQGKIFKKGTSLNELRSYAKDLGYPLIVKPARQGSSIGLSLVREERALEGAIERAFSQDEEVLLEEYIKGRELTAGILGDEPLPIVEIRTDAEFFDYETKYTPGKAQEICPAEISPELTRKAQSYALIAHKCLYLRHYSRTDMILQGEKLYVLETNTIPGMTETSLLPLAAKVAGYTFNTLIDKLIRLALEKS</sequence>
<dbReference type="AlphaFoldDB" id="A0A832LVX7"/>
<evidence type="ECO:0000256" key="12">
    <source>
        <dbReference type="ARBA" id="ARBA00047614"/>
    </source>
</evidence>
<dbReference type="NCBIfam" id="NF002378">
    <property type="entry name" value="PRK01372.1"/>
    <property type="match status" value="1"/>
</dbReference>
<dbReference type="PIRSF" id="PIRSF039102">
    <property type="entry name" value="Ddl/VanB"/>
    <property type="match status" value="1"/>
</dbReference>
<evidence type="ECO:0000256" key="10">
    <source>
        <dbReference type="ARBA" id="ARBA00022984"/>
    </source>
</evidence>
<dbReference type="GO" id="GO:0009252">
    <property type="term" value="P:peptidoglycan biosynthetic process"/>
    <property type="evidence" value="ECO:0007669"/>
    <property type="project" value="UniProtKB-UniRule"/>
</dbReference>
<feature type="domain" description="ATP-grasp" evidence="17">
    <location>
        <begin position="106"/>
        <end position="303"/>
    </location>
</feature>
<evidence type="ECO:0000256" key="14">
    <source>
        <dbReference type="PIRSR" id="PIRSR039102-1"/>
    </source>
</evidence>
<comment type="cofactor">
    <cofactor evidence="1">
        <name>Mn(2+)</name>
        <dbReference type="ChEBI" id="CHEBI:29035"/>
    </cofactor>
</comment>
<protein>
    <recommendedName>
        <fullName evidence="4 13">D-alanine--D-alanine ligase</fullName>
        <ecNumber evidence="4 13">6.3.2.4</ecNumber>
    </recommendedName>
    <alternativeName>
        <fullName evidence="13">D-Ala-D-Ala ligase</fullName>
    </alternativeName>
    <alternativeName>
        <fullName evidence="13">D-alanylalanine synthetase</fullName>
    </alternativeName>
</protein>
<dbReference type="GO" id="GO:0008360">
    <property type="term" value="P:regulation of cell shape"/>
    <property type="evidence" value="ECO:0007669"/>
    <property type="project" value="UniProtKB-KW"/>
</dbReference>
<keyword evidence="10 13" id="KW-0573">Peptidoglycan synthesis</keyword>
<evidence type="ECO:0000256" key="9">
    <source>
        <dbReference type="ARBA" id="ARBA00022960"/>
    </source>
</evidence>
<evidence type="ECO:0000256" key="3">
    <source>
        <dbReference type="ARBA" id="ARBA00010871"/>
    </source>
</evidence>
<comment type="cofactor">
    <cofactor evidence="15">
        <name>Mg(2+)</name>
        <dbReference type="ChEBI" id="CHEBI:18420"/>
    </cofactor>
    <cofactor evidence="15">
        <name>Mn(2+)</name>
        <dbReference type="ChEBI" id="CHEBI:29035"/>
    </cofactor>
    <text evidence="15">Binds 2 magnesium or manganese ions per subunit.</text>
</comment>
<dbReference type="InterPro" id="IPR011761">
    <property type="entry name" value="ATP-grasp"/>
</dbReference>
<dbReference type="GO" id="GO:0071555">
    <property type="term" value="P:cell wall organization"/>
    <property type="evidence" value="ECO:0007669"/>
    <property type="project" value="UniProtKB-KW"/>
</dbReference>
<feature type="binding site" evidence="15">
    <location>
        <position position="272"/>
    </location>
    <ligand>
        <name>Mg(2+)</name>
        <dbReference type="ChEBI" id="CHEBI:18420"/>
        <label>2</label>
    </ligand>
</feature>
<feature type="binding site" evidence="15">
    <location>
        <position position="270"/>
    </location>
    <ligand>
        <name>Mg(2+)</name>
        <dbReference type="ChEBI" id="CHEBI:18420"/>
        <label>1</label>
    </ligand>
</feature>
<comment type="similarity">
    <text evidence="3 13">Belongs to the D-alanine--D-alanine ligase family.</text>
</comment>
<keyword evidence="9 13" id="KW-0133">Cell shape</keyword>
<dbReference type="Gene3D" id="3.30.470.20">
    <property type="entry name" value="ATP-grasp fold, B domain"/>
    <property type="match status" value="1"/>
</dbReference>
<feature type="active site" evidence="14">
    <location>
        <position position="151"/>
    </location>
</feature>
<gene>
    <name evidence="13" type="primary">ddl</name>
    <name evidence="18" type="ORF">ENT73_05185</name>
</gene>
<keyword evidence="8 16" id="KW-0067">ATP-binding</keyword>
<name>A0A832LVX7_9BACT</name>